<name>A0A7W6CB86_9SPHN</name>
<accession>A0A7W6CB86</accession>
<proteinExistence type="predicted"/>
<evidence type="ECO:0000313" key="1">
    <source>
        <dbReference type="EMBL" id="MBB3953388.1"/>
    </source>
</evidence>
<evidence type="ECO:0000313" key="2">
    <source>
        <dbReference type="Proteomes" id="UP000548867"/>
    </source>
</evidence>
<organism evidence="1 2">
    <name type="scientific">Novosphingobium sediminicola</name>
    <dbReference type="NCBI Taxonomy" id="563162"/>
    <lineage>
        <taxon>Bacteria</taxon>
        <taxon>Pseudomonadati</taxon>
        <taxon>Pseudomonadota</taxon>
        <taxon>Alphaproteobacteria</taxon>
        <taxon>Sphingomonadales</taxon>
        <taxon>Sphingomonadaceae</taxon>
        <taxon>Novosphingobium</taxon>
    </lineage>
</organism>
<gene>
    <name evidence="1" type="ORF">GGR38_000300</name>
</gene>
<protein>
    <submittedName>
        <fullName evidence="1">Phage tail protein X</fullName>
    </submittedName>
</protein>
<keyword evidence="2" id="KW-1185">Reference proteome</keyword>
<dbReference type="RefSeq" id="WP_343058953.1">
    <property type="nucleotide sequence ID" value="NZ_JACIDX010000001.1"/>
</dbReference>
<reference evidence="1 2" key="1">
    <citation type="submission" date="2020-08" db="EMBL/GenBank/DDBJ databases">
        <title>Genomic Encyclopedia of Type Strains, Phase IV (KMG-IV): sequencing the most valuable type-strain genomes for metagenomic binning, comparative biology and taxonomic classification.</title>
        <authorList>
            <person name="Goeker M."/>
        </authorList>
    </citation>
    <scope>NUCLEOTIDE SEQUENCE [LARGE SCALE GENOMIC DNA]</scope>
    <source>
        <strain evidence="1 2">DSM 27057</strain>
    </source>
</reference>
<dbReference type="Pfam" id="PF05489">
    <property type="entry name" value="Phage_tail_X"/>
    <property type="match status" value="1"/>
</dbReference>
<dbReference type="AlphaFoldDB" id="A0A7W6CB86"/>
<comment type="caution">
    <text evidence="1">The sequence shown here is derived from an EMBL/GenBank/DDBJ whole genome shotgun (WGS) entry which is preliminary data.</text>
</comment>
<dbReference type="Proteomes" id="UP000548867">
    <property type="component" value="Unassembled WGS sequence"/>
</dbReference>
<dbReference type="EMBL" id="JACIDX010000001">
    <property type="protein sequence ID" value="MBB3953388.1"/>
    <property type="molecule type" value="Genomic_DNA"/>
</dbReference>
<sequence length="71" mass="7419">MTQTATAMDGETVDEICHRILGKTAAVTEQVLDMNPGLAELGPRLPGGTSVTLPNATAAQVATLDIVQLWD</sequence>
<dbReference type="InterPro" id="IPR008861">
    <property type="entry name" value="GpX-like"/>
</dbReference>